<dbReference type="InterPro" id="IPR037185">
    <property type="entry name" value="EmrE-like"/>
</dbReference>
<dbReference type="SUPFAM" id="SSF103481">
    <property type="entry name" value="Multidrug resistance efflux transporter EmrE"/>
    <property type="match status" value="1"/>
</dbReference>
<evidence type="ECO:0000256" key="6">
    <source>
        <dbReference type="SAM" id="Phobius"/>
    </source>
</evidence>
<feature type="region of interest" description="Disordered" evidence="5">
    <location>
        <begin position="403"/>
        <end position="441"/>
    </location>
</feature>
<evidence type="ECO:0000256" key="4">
    <source>
        <dbReference type="ARBA" id="ARBA00023136"/>
    </source>
</evidence>
<dbReference type="PANTHER" id="PTHR12570">
    <property type="match status" value="1"/>
</dbReference>
<feature type="transmembrane region" description="Helical" evidence="6">
    <location>
        <begin position="305"/>
        <end position="324"/>
    </location>
</feature>
<reference evidence="8 9" key="1">
    <citation type="journal article" date="2024" name="Science">
        <title>Giant polyketide synthase enzymes in the biosynthesis of giant marine polyether toxins.</title>
        <authorList>
            <person name="Fallon T.R."/>
            <person name="Shende V.V."/>
            <person name="Wierzbicki I.H."/>
            <person name="Pendleton A.L."/>
            <person name="Watervoot N.F."/>
            <person name="Auber R.P."/>
            <person name="Gonzalez D.J."/>
            <person name="Wisecaver J.H."/>
            <person name="Moore B.S."/>
        </authorList>
    </citation>
    <scope>NUCLEOTIDE SEQUENCE [LARGE SCALE GENOMIC DNA]</scope>
    <source>
        <strain evidence="8 9">12B1</strain>
    </source>
</reference>
<comment type="subcellular location">
    <subcellularLocation>
        <location evidence="1">Membrane</location>
        <topology evidence="1">Multi-pass membrane protein</topology>
    </subcellularLocation>
</comment>
<keyword evidence="2 6" id="KW-0812">Transmembrane</keyword>
<keyword evidence="3 6" id="KW-1133">Transmembrane helix</keyword>
<feature type="transmembrane region" description="Helical" evidence="6">
    <location>
        <begin position="168"/>
        <end position="188"/>
    </location>
</feature>
<dbReference type="EMBL" id="JBGBPQ010000031">
    <property type="protein sequence ID" value="KAL1495827.1"/>
    <property type="molecule type" value="Genomic_DNA"/>
</dbReference>
<keyword evidence="9" id="KW-1185">Reference proteome</keyword>
<feature type="transmembrane region" description="Helical" evidence="6">
    <location>
        <begin position="235"/>
        <end position="260"/>
    </location>
</feature>
<evidence type="ECO:0000313" key="7">
    <source>
        <dbReference type="EMBL" id="KAL1495827.1"/>
    </source>
</evidence>
<evidence type="ECO:0000313" key="9">
    <source>
        <dbReference type="Proteomes" id="UP001515480"/>
    </source>
</evidence>
<feature type="transmembrane region" description="Helical" evidence="6">
    <location>
        <begin position="336"/>
        <end position="355"/>
    </location>
</feature>
<feature type="compositionally biased region" description="Basic and acidic residues" evidence="5">
    <location>
        <begin position="425"/>
        <end position="435"/>
    </location>
</feature>
<feature type="transmembrane region" description="Helical" evidence="6">
    <location>
        <begin position="133"/>
        <end position="156"/>
    </location>
</feature>
<dbReference type="InterPro" id="IPR008521">
    <property type="entry name" value="Mg_trans_NIPA"/>
</dbReference>
<feature type="transmembrane region" description="Helical" evidence="6">
    <location>
        <begin position="68"/>
        <end position="92"/>
    </location>
</feature>
<keyword evidence="4 6" id="KW-0472">Membrane</keyword>
<evidence type="ECO:0000256" key="1">
    <source>
        <dbReference type="ARBA" id="ARBA00004141"/>
    </source>
</evidence>
<dbReference type="Pfam" id="PF05653">
    <property type="entry name" value="Mg_trans_NIPA"/>
    <property type="match status" value="1"/>
</dbReference>
<dbReference type="GO" id="GO:0015095">
    <property type="term" value="F:magnesium ion transmembrane transporter activity"/>
    <property type="evidence" value="ECO:0007669"/>
    <property type="project" value="InterPro"/>
</dbReference>
<organism evidence="8 9">
    <name type="scientific">Prymnesium parvum</name>
    <name type="common">Toxic golden alga</name>
    <dbReference type="NCBI Taxonomy" id="97485"/>
    <lineage>
        <taxon>Eukaryota</taxon>
        <taxon>Haptista</taxon>
        <taxon>Haptophyta</taxon>
        <taxon>Prymnesiophyceae</taxon>
        <taxon>Prymnesiales</taxon>
        <taxon>Prymnesiaceae</taxon>
        <taxon>Prymnesium</taxon>
    </lineage>
</organism>
<name>A0AB34IDF8_PRYPA</name>
<dbReference type="GO" id="GO:0016020">
    <property type="term" value="C:membrane"/>
    <property type="evidence" value="ECO:0007669"/>
    <property type="project" value="UniProtKB-SubCell"/>
</dbReference>
<proteinExistence type="predicted"/>
<feature type="transmembrane region" description="Helical" evidence="6">
    <location>
        <begin position="208"/>
        <end position="228"/>
    </location>
</feature>
<dbReference type="EMBL" id="JBGBPQ010000031">
    <property type="protein sequence ID" value="KAL1495848.1"/>
    <property type="molecule type" value="Genomic_DNA"/>
</dbReference>
<evidence type="ECO:0000256" key="5">
    <source>
        <dbReference type="SAM" id="MobiDB-lite"/>
    </source>
</evidence>
<dbReference type="AlphaFoldDB" id="A0AB34IDF8"/>
<protein>
    <recommendedName>
        <fullName evidence="10">Magnesium transporter</fullName>
    </recommendedName>
</protein>
<evidence type="ECO:0000256" key="3">
    <source>
        <dbReference type="ARBA" id="ARBA00022989"/>
    </source>
</evidence>
<evidence type="ECO:0000313" key="8">
    <source>
        <dbReference type="EMBL" id="KAL1495848.1"/>
    </source>
</evidence>
<feature type="transmembrane region" description="Helical" evidence="6">
    <location>
        <begin position="275"/>
        <end position="293"/>
    </location>
</feature>
<sequence length="441" mass="47758">MSVRGMVSDVPGALPKVPQNLPEDLKETWEKISAFVSDRMKETSDEAQHMLEKAMGEHAIKDIRDPKVVGLALALSSSAFIGASFVLTRMALQRASLKPGVSARAGGFSYVREPLWWLAMSTMLLGELANFSAYAYAPAVLVTPLGAISIITTALLADCILGERLHACGMAGCFFCILGSMVLVSASPQEQMLTSVEEIWAMATQPAFIAYVTCALLIVAVLVCWGAPIYGESQVLVYVCICSLMGSLSVVSCKALGVALKLTFRGSNQLVKPETYAFAASVAVCVAAQLNYLNKALDTFNTAMVSSIYYVIFTVCTITASTIMYKDWKNQTVSSIWYQALGFSVIVFGVYALNVTKEAEPGCRKNGLRALFGVGDSWRRPQHELGERSRLLAGEDIADANHRRNAEACEGEDDEEAQPIIAGAPDRRGVADSRRRSQPNY</sequence>
<dbReference type="PANTHER" id="PTHR12570:SF91">
    <property type="entry name" value="MAGNESIUM TRANSPORTER-RELATED"/>
    <property type="match status" value="1"/>
</dbReference>
<dbReference type="Proteomes" id="UP001515480">
    <property type="component" value="Unassembled WGS sequence"/>
</dbReference>
<gene>
    <name evidence="7" type="ORF">AB1Y20_016687</name>
    <name evidence="8" type="ORF">AB1Y20_016707</name>
</gene>
<evidence type="ECO:0000256" key="2">
    <source>
        <dbReference type="ARBA" id="ARBA00022692"/>
    </source>
</evidence>
<evidence type="ECO:0008006" key="10">
    <source>
        <dbReference type="Google" id="ProtNLM"/>
    </source>
</evidence>
<comment type="caution">
    <text evidence="8">The sequence shown here is derived from an EMBL/GenBank/DDBJ whole genome shotgun (WGS) entry which is preliminary data.</text>
</comment>
<accession>A0AB34IDF8</accession>